<evidence type="ECO:0000313" key="1">
    <source>
        <dbReference type="EMBL" id="KAF7503020.1"/>
    </source>
</evidence>
<dbReference type="Proteomes" id="UP000606974">
    <property type="component" value="Unassembled WGS sequence"/>
</dbReference>
<accession>A0A8H7DZ47</accession>
<organism evidence="1 2">
    <name type="scientific">Endocarpon pusillum</name>
    <dbReference type="NCBI Taxonomy" id="364733"/>
    <lineage>
        <taxon>Eukaryota</taxon>
        <taxon>Fungi</taxon>
        <taxon>Dikarya</taxon>
        <taxon>Ascomycota</taxon>
        <taxon>Pezizomycotina</taxon>
        <taxon>Eurotiomycetes</taxon>
        <taxon>Chaetothyriomycetidae</taxon>
        <taxon>Verrucariales</taxon>
        <taxon>Verrucariaceae</taxon>
        <taxon>Endocarpon</taxon>
    </lineage>
</organism>
<keyword evidence="2" id="KW-1185">Reference proteome</keyword>
<sequence>MFASYQSPQSPPPIPTLGHDSDIYERIFLRPLVVRLDCAISKRLSHREEAAPGPWPPLCDTNAVLNAPVSRVAKSSFCRQRLRKAEQ</sequence>
<dbReference type="EMBL" id="JAACFV010000202">
    <property type="protein sequence ID" value="KAF7503020.1"/>
    <property type="molecule type" value="Genomic_DNA"/>
</dbReference>
<protein>
    <submittedName>
        <fullName evidence="1">Uncharacterized protein</fullName>
    </submittedName>
</protein>
<reference evidence="1" key="1">
    <citation type="submission" date="2020-02" db="EMBL/GenBank/DDBJ databases">
        <authorList>
            <person name="Palmer J.M."/>
        </authorList>
    </citation>
    <scope>NUCLEOTIDE SEQUENCE</scope>
    <source>
        <strain evidence="1">EPUS1.4</strain>
        <tissue evidence="1">Thallus</tissue>
    </source>
</reference>
<comment type="caution">
    <text evidence="1">The sequence shown here is derived from an EMBL/GenBank/DDBJ whole genome shotgun (WGS) entry which is preliminary data.</text>
</comment>
<dbReference type="AlphaFoldDB" id="A0A8H7DZ47"/>
<proteinExistence type="predicted"/>
<name>A0A8H7DZ47_9EURO</name>
<evidence type="ECO:0000313" key="2">
    <source>
        <dbReference type="Proteomes" id="UP000606974"/>
    </source>
</evidence>
<gene>
    <name evidence="1" type="ORF">GJ744_004727</name>
</gene>